<feature type="domain" description="PurM-like N-terminal" evidence="3">
    <location>
        <begin position="26"/>
        <end position="136"/>
    </location>
</feature>
<feature type="binding site" evidence="2">
    <location>
        <position position="211"/>
    </location>
    <ligand>
        <name>ATP</name>
        <dbReference type="ChEBI" id="CHEBI:30616"/>
    </ligand>
</feature>
<feature type="domain" description="PurM-like C-terminal" evidence="4">
    <location>
        <begin position="148"/>
        <end position="298"/>
    </location>
</feature>
<dbReference type="EC" id="2.7.4.16" evidence="2"/>
<dbReference type="PIRSF" id="PIRSF005303">
    <property type="entry name" value="Thiam_monoph_kin"/>
    <property type="match status" value="1"/>
</dbReference>
<dbReference type="InterPro" id="IPR016188">
    <property type="entry name" value="PurM-like_N"/>
</dbReference>
<dbReference type="HAMAP" id="MF_02128">
    <property type="entry name" value="TMP_kinase"/>
    <property type="match status" value="1"/>
</dbReference>
<dbReference type="GO" id="GO:0009229">
    <property type="term" value="P:thiamine diphosphate biosynthetic process"/>
    <property type="evidence" value="ECO:0007669"/>
    <property type="project" value="UniProtKB-UniRule"/>
</dbReference>
<evidence type="ECO:0000256" key="2">
    <source>
        <dbReference type="HAMAP-Rule" id="MF_02128"/>
    </source>
</evidence>
<feature type="binding site" evidence="2">
    <location>
        <position position="28"/>
    </location>
    <ligand>
        <name>Mg(2+)</name>
        <dbReference type="ChEBI" id="CHEBI:18420"/>
        <label>3</label>
    </ligand>
</feature>
<dbReference type="EMBL" id="LJTC01000005">
    <property type="protein sequence ID" value="KPM83659.1"/>
    <property type="molecule type" value="Genomic_DNA"/>
</dbReference>
<keyword evidence="2" id="KW-0067">ATP-binding</keyword>
<dbReference type="GO" id="GO:0009030">
    <property type="term" value="F:thiamine-phosphate kinase activity"/>
    <property type="evidence" value="ECO:0007669"/>
    <property type="project" value="UniProtKB-UniRule"/>
</dbReference>
<dbReference type="GO" id="GO:0009228">
    <property type="term" value="P:thiamine biosynthetic process"/>
    <property type="evidence" value="ECO:0007669"/>
    <property type="project" value="UniProtKB-KW"/>
</dbReference>
<dbReference type="Gene3D" id="3.90.650.10">
    <property type="entry name" value="PurM-like C-terminal domain"/>
    <property type="match status" value="1"/>
</dbReference>
<keyword evidence="2" id="KW-0460">Magnesium</keyword>
<feature type="binding site" evidence="2">
    <location>
        <position position="45"/>
    </location>
    <ligand>
        <name>Mg(2+)</name>
        <dbReference type="ChEBI" id="CHEBI:18420"/>
        <label>1</label>
    </ligand>
</feature>
<name>A0A0P7E173_9GAMM</name>
<sequence length="324" mass="35146">MKEFELINRYFKGRGIIRRDVNLGIGDDCALVTVPENCQLAVTTDTLVAGVHFFDDISARALGHRALAVNLSDLAAMGAEPTWISVGLTLPEANIEWLEEFTEGMHEIAEYFNVQIIGGDTTQGPLTITICAKGIVPEGKALRRSGAKVGDWIYVTGPLGDAGVAIEARKQGLDIAPEHLSYLNNRFDYPTPRVAAGQVLRGAASSAIDISDGLLADLGHILALSQVSAVINVDKVPVSDALNSSIPRAEQFDYILNYGDDYELLFTVPESNKSMVDMKLRQYGVEASCVGQIKSGEGEIELLLDGEKFNYQGKGFQHFTKEPV</sequence>
<dbReference type="Pfam" id="PF02769">
    <property type="entry name" value="AIRS_C"/>
    <property type="match status" value="1"/>
</dbReference>
<dbReference type="UniPathway" id="UPA00060">
    <property type="reaction ID" value="UER00142"/>
</dbReference>
<dbReference type="GO" id="GO:0005524">
    <property type="term" value="F:ATP binding"/>
    <property type="evidence" value="ECO:0007669"/>
    <property type="project" value="UniProtKB-UniRule"/>
</dbReference>
<comment type="miscellaneous">
    <text evidence="2">Reaction mechanism of ThiL seems to utilize a direct, inline transfer of the gamma-phosphate of ATP to TMP rather than a phosphorylated enzyme intermediate.</text>
</comment>
<dbReference type="InterPro" id="IPR006283">
    <property type="entry name" value="ThiL-like"/>
</dbReference>
<evidence type="ECO:0000313" key="6">
    <source>
        <dbReference type="Proteomes" id="UP000050378"/>
    </source>
</evidence>
<dbReference type="AlphaFoldDB" id="A0A0P7E173"/>
<feature type="binding site" evidence="2">
    <location>
        <position position="43"/>
    </location>
    <ligand>
        <name>Mg(2+)</name>
        <dbReference type="ChEBI" id="CHEBI:18420"/>
        <label>4</label>
    </ligand>
</feature>
<feature type="binding site" evidence="2">
    <location>
        <position position="73"/>
    </location>
    <ligand>
        <name>Mg(2+)</name>
        <dbReference type="ChEBI" id="CHEBI:18420"/>
        <label>4</label>
    </ligand>
</feature>
<dbReference type="CDD" id="cd02194">
    <property type="entry name" value="ThiL"/>
    <property type="match status" value="1"/>
</dbReference>
<dbReference type="OrthoDB" id="9802811at2"/>
<evidence type="ECO:0000259" key="3">
    <source>
        <dbReference type="Pfam" id="PF00586"/>
    </source>
</evidence>
<feature type="binding site" evidence="2">
    <location>
        <position position="28"/>
    </location>
    <ligand>
        <name>Mg(2+)</name>
        <dbReference type="ChEBI" id="CHEBI:18420"/>
        <label>4</label>
    </ligand>
</feature>
<dbReference type="NCBIfam" id="TIGR01379">
    <property type="entry name" value="thiL"/>
    <property type="match status" value="1"/>
</dbReference>
<dbReference type="STRING" id="570156.AOG27_08365"/>
<proteinExistence type="inferred from homology"/>
<feature type="binding site" evidence="2">
    <location>
        <position position="44"/>
    </location>
    <ligand>
        <name>Mg(2+)</name>
        <dbReference type="ChEBI" id="CHEBI:18420"/>
        <label>1</label>
    </ligand>
</feature>
<feature type="binding site" evidence="2">
    <location>
        <position position="316"/>
    </location>
    <ligand>
        <name>substrate</name>
    </ligand>
</feature>
<dbReference type="InterPro" id="IPR036676">
    <property type="entry name" value="PurM-like_C_sf"/>
</dbReference>
<feature type="binding site" evidence="2">
    <location>
        <position position="52"/>
    </location>
    <ligand>
        <name>substrate</name>
    </ligand>
</feature>
<comment type="pathway">
    <text evidence="2">Cofactor biosynthesis; thiamine diphosphate biosynthesis; thiamine diphosphate from thiamine phosphate: step 1/1.</text>
</comment>
<feature type="binding site" evidence="2">
    <location>
        <position position="144"/>
    </location>
    <ligand>
        <name>ATP</name>
        <dbReference type="ChEBI" id="CHEBI:30616"/>
    </ligand>
</feature>
<dbReference type="PATRIC" id="fig|570156.3.peg.2737"/>
<feature type="binding site" evidence="2">
    <location>
        <position position="73"/>
    </location>
    <ligand>
        <name>Mg(2+)</name>
        <dbReference type="ChEBI" id="CHEBI:18420"/>
        <label>2</label>
    </ligand>
</feature>
<dbReference type="InterPro" id="IPR036921">
    <property type="entry name" value="PurM-like_N_sf"/>
</dbReference>
<protein>
    <recommendedName>
        <fullName evidence="2">Thiamine-monophosphate kinase</fullName>
        <shortName evidence="2">TMP kinase</shortName>
        <shortName evidence="2">Thiamine-phosphate kinase</shortName>
        <ecNumber evidence="2">2.7.4.16</ecNumber>
    </recommendedName>
</protein>
<evidence type="ECO:0000256" key="1">
    <source>
        <dbReference type="ARBA" id="ARBA00022977"/>
    </source>
</evidence>
<dbReference type="RefSeq" id="WP_054552570.1">
    <property type="nucleotide sequence ID" value="NZ_LJTC01000005.1"/>
</dbReference>
<feature type="binding site" evidence="2">
    <location>
        <position position="45"/>
    </location>
    <ligand>
        <name>Mg(2+)</name>
        <dbReference type="ChEBI" id="CHEBI:18420"/>
        <label>2</label>
    </ligand>
</feature>
<dbReference type="GO" id="GO:0000287">
    <property type="term" value="F:magnesium ion binding"/>
    <property type="evidence" value="ECO:0007669"/>
    <property type="project" value="UniProtKB-UniRule"/>
</dbReference>
<comment type="catalytic activity">
    <reaction evidence="2">
        <text>thiamine phosphate + ATP = thiamine diphosphate + ADP</text>
        <dbReference type="Rhea" id="RHEA:15913"/>
        <dbReference type="ChEBI" id="CHEBI:30616"/>
        <dbReference type="ChEBI" id="CHEBI:37575"/>
        <dbReference type="ChEBI" id="CHEBI:58937"/>
        <dbReference type="ChEBI" id="CHEBI:456216"/>
        <dbReference type="EC" id="2.7.4.16"/>
    </reaction>
</comment>
<dbReference type="SUPFAM" id="SSF55326">
    <property type="entry name" value="PurM N-terminal domain-like"/>
    <property type="match status" value="1"/>
</dbReference>
<dbReference type="InterPro" id="IPR010918">
    <property type="entry name" value="PurM-like_C_dom"/>
</dbReference>
<dbReference type="SUPFAM" id="SSF56042">
    <property type="entry name" value="PurM C-terminal domain-like"/>
    <property type="match status" value="1"/>
</dbReference>
<feature type="binding site" evidence="2">
    <location>
        <begin position="119"/>
        <end position="120"/>
    </location>
    <ligand>
        <name>ATP</name>
        <dbReference type="ChEBI" id="CHEBI:30616"/>
    </ligand>
</feature>
<organism evidence="5 6">
    <name type="scientific">Pseudoalteromonas lipolytica</name>
    <dbReference type="NCBI Taxonomy" id="570156"/>
    <lineage>
        <taxon>Bacteria</taxon>
        <taxon>Pseudomonadati</taxon>
        <taxon>Pseudomonadota</taxon>
        <taxon>Gammaproteobacteria</taxon>
        <taxon>Alteromonadales</taxon>
        <taxon>Pseudoalteromonadaceae</taxon>
        <taxon>Pseudoalteromonas</taxon>
    </lineage>
</organism>
<keyword evidence="2" id="KW-0547">Nucleotide-binding</keyword>
<feature type="binding site" evidence="2">
    <location>
        <position position="260"/>
    </location>
    <ligand>
        <name>substrate</name>
    </ligand>
</feature>
<dbReference type="Proteomes" id="UP000050378">
    <property type="component" value="Unassembled WGS sequence"/>
</dbReference>
<keyword evidence="1 2" id="KW-0784">Thiamine biosynthesis</keyword>
<feature type="binding site" evidence="2">
    <location>
        <position position="120"/>
    </location>
    <ligand>
        <name>Mg(2+)</name>
        <dbReference type="ChEBI" id="CHEBI:18420"/>
        <label>1</label>
    </ligand>
</feature>
<evidence type="ECO:0000259" key="4">
    <source>
        <dbReference type="Pfam" id="PF02769"/>
    </source>
</evidence>
<keyword evidence="2" id="KW-0808">Transferase</keyword>
<keyword evidence="2 5" id="KW-0418">Kinase</keyword>
<dbReference type="PANTHER" id="PTHR30270:SF0">
    <property type="entry name" value="THIAMINE-MONOPHOSPHATE KINASE"/>
    <property type="match status" value="1"/>
</dbReference>
<feature type="binding site" evidence="2">
    <location>
        <position position="209"/>
    </location>
    <ligand>
        <name>Mg(2+)</name>
        <dbReference type="ChEBI" id="CHEBI:18420"/>
        <label>3</label>
    </ligand>
</feature>
<dbReference type="PANTHER" id="PTHR30270">
    <property type="entry name" value="THIAMINE-MONOPHOSPHATE KINASE"/>
    <property type="match status" value="1"/>
</dbReference>
<comment type="function">
    <text evidence="2">Catalyzes the ATP-dependent phosphorylation of thiamine-monophosphate (TMP) to form thiamine-pyrophosphate (TPP), the active form of vitamin B1.</text>
</comment>
<reference evidence="5 6" key="1">
    <citation type="submission" date="2015-09" db="EMBL/GenBank/DDBJ databases">
        <title>Draft Genome Sequence of Pseudoalteromonas lipolytica UCD-48B.</title>
        <authorList>
            <person name="Krusor M."/>
            <person name="Coil D.A."/>
            <person name="Lang J.M."/>
            <person name="Eisen J.A."/>
            <person name="Alexiev A."/>
        </authorList>
    </citation>
    <scope>NUCLEOTIDE SEQUENCE [LARGE SCALE GENOMIC DNA]</scope>
    <source>
        <strain evidence="5 6">UCD-48B</strain>
    </source>
</reference>
<comment type="similarity">
    <text evidence="2">Belongs to the thiamine-monophosphate kinase family.</text>
</comment>
<keyword evidence="2" id="KW-0479">Metal-binding</keyword>
<dbReference type="Gene3D" id="3.30.1330.10">
    <property type="entry name" value="PurM-like, N-terminal domain"/>
    <property type="match status" value="1"/>
</dbReference>
<evidence type="ECO:0000313" key="5">
    <source>
        <dbReference type="EMBL" id="KPM83659.1"/>
    </source>
</evidence>
<feature type="binding site" evidence="2">
    <location>
        <position position="73"/>
    </location>
    <ligand>
        <name>Mg(2+)</name>
        <dbReference type="ChEBI" id="CHEBI:18420"/>
        <label>3</label>
    </ligand>
</feature>
<feature type="binding site" evidence="2">
    <location>
        <position position="212"/>
    </location>
    <ligand>
        <name>Mg(2+)</name>
        <dbReference type="ChEBI" id="CHEBI:18420"/>
        <label>5</label>
    </ligand>
</feature>
<comment type="caution">
    <text evidence="2">Lacks conserved residue(s) required for the propagation of feature annotation.</text>
</comment>
<comment type="caution">
    <text evidence="5">The sequence shown here is derived from an EMBL/GenBank/DDBJ whole genome shotgun (WGS) entry which is preliminary data.</text>
</comment>
<dbReference type="Pfam" id="PF00586">
    <property type="entry name" value="AIRS"/>
    <property type="match status" value="1"/>
</dbReference>
<accession>A0A0P7E173</accession>
<gene>
    <name evidence="2" type="primary">thiL</name>
    <name evidence="5" type="ORF">AOG27_08365</name>
</gene>